<dbReference type="InterPro" id="IPR036890">
    <property type="entry name" value="HATPase_C_sf"/>
</dbReference>
<feature type="domain" description="Histidine kinase" evidence="18">
    <location>
        <begin position="480"/>
        <end position="702"/>
    </location>
</feature>
<keyword evidence="6" id="KW-0808">Transferase</keyword>
<feature type="domain" description="HPt" evidence="20">
    <location>
        <begin position="877"/>
        <end position="979"/>
    </location>
</feature>
<evidence type="ECO:0000256" key="2">
    <source>
        <dbReference type="ARBA" id="ARBA00004651"/>
    </source>
</evidence>
<dbReference type="CDD" id="cd12915">
    <property type="entry name" value="PDC2_DGC_like"/>
    <property type="match status" value="1"/>
</dbReference>
<dbReference type="Gene3D" id="1.10.287.130">
    <property type="match status" value="1"/>
</dbReference>
<evidence type="ECO:0000259" key="19">
    <source>
        <dbReference type="PROSITE" id="PS50110"/>
    </source>
</evidence>
<feature type="region of interest" description="Disordered" evidence="16">
    <location>
        <begin position="958"/>
        <end position="979"/>
    </location>
</feature>
<dbReference type="SUPFAM" id="SSF52172">
    <property type="entry name" value="CheY-like"/>
    <property type="match status" value="1"/>
</dbReference>
<dbReference type="InterPro" id="IPR001789">
    <property type="entry name" value="Sig_transdc_resp-reg_receiver"/>
</dbReference>
<evidence type="ECO:0000256" key="10">
    <source>
        <dbReference type="ARBA" id="ARBA00022840"/>
    </source>
</evidence>
<feature type="compositionally biased region" description="Basic and acidic residues" evidence="16">
    <location>
        <begin position="961"/>
        <end position="973"/>
    </location>
</feature>
<keyword evidence="8" id="KW-0547">Nucleotide-binding</keyword>
<gene>
    <name evidence="21" type="ORF">E8L99_05320</name>
</gene>
<dbReference type="GO" id="GO:0005524">
    <property type="term" value="F:ATP binding"/>
    <property type="evidence" value="ECO:0007669"/>
    <property type="project" value="UniProtKB-KW"/>
</dbReference>
<name>A0A4D7QB00_9HYPH</name>
<evidence type="ECO:0000259" key="18">
    <source>
        <dbReference type="PROSITE" id="PS50109"/>
    </source>
</evidence>
<keyword evidence="13 17" id="KW-0472">Membrane</keyword>
<evidence type="ECO:0000256" key="14">
    <source>
        <dbReference type="PROSITE-ProRule" id="PRU00110"/>
    </source>
</evidence>
<dbReference type="PROSITE" id="PS50110">
    <property type="entry name" value="RESPONSE_REGULATORY"/>
    <property type="match status" value="1"/>
</dbReference>
<dbReference type="Gene3D" id="3.30.565.10">
    <property type="entry name" value="Histidine kinase-like ATPase, C-terminal domain"/>
    <property type="match status" value="1"/>
</dbReference>
<dbReference type="SMART" id="SM00387">
    <property type="entry name" value="HATPase_c"/>
    <property type="match status" value="1"/>
</dbReference>
<dbReference type="InterPro" id="IPR003594">
    <property type="entry name" value="HATPase_dom"/>
</dbReference>
<dbReference type="Pfam" id="PF01627">
    <property type="entry name" value="Hpt"/>
    <property type="match status" value="1"/>
</dbReference>
<dbReference type="InterPro" id="IPR011006">
    <property type="entry name" value="CheY-like_superfamily"/>
</dbReference>
<feature type="transmembrane region" description="Helical" evidence="17">
    <location>
        <begin position="289"/>
        <end position="310"/>
    </location>
</feature>
<dbReference type="InterPro" id="IPR036641">
    <property type="entry name" value="HPT_dom_sf"/>
</dbReference>
<keyword evidence="4" id="KW-1003">Cell membrane</keyword>
<feature type="modified residue" description="4-aspartylphosphate" evidence="15">
    <location>
        <position position="777"/>
    </location>
</feature>
<feature type="modified residue" description="Phosphohistidine" evidence="14">
    <location>
        <position position="916"/>
    </location>
</feature>
<dbReference type="Pfam" id="PF12860">
    <property type="entry name" value="PAS_7"/>
    <property type="match status" value="1"/>
</dbReference>
<dbReference type="SUPFAM" id="SSF47384">
    <property type="entry name" value="Homodimeric domain of signal transducing histidine kinase"/>
    <property type="match status" value="1"/>
</dbReference>
<dbReference type="PROSITE" id="PS50109">
    <property type="entry name" value="HIS_KIN"/>
    <property type="match status" value="1"/>
</dbReference>
<dbReference type="CDD" id="cd16922">
    <property type="entry name" value="HATPase_EvgS-ArcB-TorS-like"/>
    <property type="match status" value="1"/>
</dbReference>
<feature type="domain" description="Response regulatory" evidence="19">
    <location>
        <begin position="728"/>
        <end position="845"/>
    </location>
</feature>
<dbReference type="RefSeq" id="WP_137098574.1">
    <property type="nucleotide sequence ID" value="NZ_CP039865.1"/>
</dbReference>
<dbReference type="Pfam" id="PF02743">
    <property type="entry name" value="dCache_1"/>
    <property type="match status" value="1"/>
</dbReference>
<dbReference type="PRINTS" id="PR00344">
    <property type="entry name" value="BCTRLSENSOR"/>
</dbReference>
<dbReference type="KEGG" id="paqt:E8L99_05320"/>
<dbReference type="CDD" id="cd17546">
    <property type="entry name" value="REC_hyHK_CKI1_RcsC-like"/>
    <property type="match status" value="1"/>
</dbReference>
<keyword evidence="5 15" id="KW-0597">Phosphoprotein</keyword>
<dbReference type="PROSITE" id="PS50894">
    <property type="entry name" value="HPT"/>
    <property type="match status" value="1"/>
</dbReference>
<evidence type="ECO:0000256" key="15">
    <source>
        <dbReference type="PROSITE-ProRule" id="PRU00169"/>
    </source>
</evidence>
<dbReference type="CDD" id="cd12914">
    <property type="entry name" value="PDC1_DGC_like"/>
    <property type="match status" value="1"/>
</dbReference>
<dbReference type="Pfam" id="PF00512">
    <property type="entry name" value="HisKA"/>
    <property type="match status" value="1"/>
</dbReference>
<dbReference type="SMART" id="SM00448">
    <property type="entry name" value="REC"/>
    <property type="match status" value="1"/>
</dbReference>
<evidence type="ECO:0000256" key="17">
    <source>
        <dbReference type="SAM" id="Phobius"/>
    </source>
</evidence>
<evidence type="ECO:0000259" key="20">
    <source>
        <dbReference type="PROSITE" id="PS50894"/>
    </source>
</evidence>
<comment type="subcellular location">
    <subcellularLocation>
        <location evidence="2">Cell membrane</location>
        <topology evidence="2">Multi-pass membrane protein</topology>
    </subcellularLocation>
</comment>
<dbReference type="EMBL" id="CP039865">
    <property type="protein sequence ID" value="QCK85240.1"/>
    <property type="molecule type" value="Genomic_DNA"/>
</dbReference>
<accession>A0A4D7QB00</accession>
<evidence type="ECO:0000313" key="22">
    <source>
        <dbReference type="Proteomes" id="UP000298588"/>
    </source>
</evidence>
<dbReference type="InterPro" id="IPR036097">
    <property type="entry name" value="HisK_dim/P_sf"/>
</dbReference>
<keyword evidence="11 17" id="KW-1133">Transmembrane helix</keyword>
<dbReference type="InterPro" id="IPR004358">
    <property type="entry name" value="Sig_transdc_His_kin-like_C"/>
</dbReference>
<dbReference type="InterPro" id="IPR008207">
    <property type="entry name" value="Sig_transdc_His_kin_Hpt_dom"/>
</dbReference>
<dbReference type="Gene3D" id="1.20.120.160">
    <property type="entry name" value="HPT domain"/>
    <property type="match status" value="1"/>
</dbReference>
<evidence type="ECO:0000256" key="8">
    <source>
        <dbReference type="ARBA" id="ARBA00022741"/>
    </source>
</evidence>
<evidence type="ECO:0000256" key="7">
    <source>
        <dbReference type="ARBA" id="ARBA00022692"/>
    </source>
</evidence>
<dbReference type="InterPro" id="IPR003661">
    <property type="entry name" value="HisK_dim/P_dom"/>
</dbReference>
<keyword evidence="12" id="KW-0902">Two-component regulatory system</keyword>
<evidence type="ECO:0000313" key="21">
    <source>
        <dbReference type="EMBL" id="QCK85240.1"/>
    </source>
</evidence>
<feature type="transmembrane region" description="Helical" evidence="17">
    <location>
        <begin position="12"/>
        <end position="34"/>
    </location>
</feature>
<dbReference type="Pfam" id="PF00072">
    <property type="entry name" value="Response_reg"/>
    <property type="match status" value="1"/>
</dbReference>
<sequence length="979" mass="106843">MQQTNLRAHRTLRGAAATVTWLGLAMIALIWTGVETDIRQEREFAHRSASQTASNYARLFEEHIARSLTEVDHTIKFIRQDFLRDPAAFDLQAWVKNQYSFTDLALQFTLIGRDGIMHSTTTPGASAGLDLSDREHFRVQVQGPADMLFISKPVLGRASGRWSIQLTRRITDAEGRFAGVVVASLDPYRLSRFYESIDLGRSGSIAVVGRDQVVRARAGLSADNLGSRLDDPQFFERVLYNSIGIFDRPSETGDGVTVTAYRAIEDHPLIVTVSVGDTDAAAARAATAWRMRLIALAMSVVVLVVIALGVRHRRRLDHVIDELSASRAEAAEKSRELDLTLNNMSQGILMVDANEQVAVINRRALELLDLPETLMAERLSFQKLLEYQWRADEFGVAGKDIPDALRDYVQSGGLSTALPVYERTRPNGTVLEVRSVQLAGGGVVRTYTDVTERKTSERDLREARDRAEAASEVRTSFLATMSHEIRTPLNGIIGMSSILEQTDLNDDQHSYLRTIHGCGEALLEIINDVLDYSKLDSGMIELDATDVVLKEIVSSTVDILGARIHAKHLSLDVQMAPELPAVVHTDGSRIRQVLINLVGNSAKFTEEGGITIRVEAREGVLDVLPRLRFSVVDTGIGIPEESRDRLFREFSQVDASITRRFGGTGLGLAICKRIIEALDGEIGCDSSPGVGSTFWFEIPVRKVDGHVAEGKTGAVRANPLPAIQRSLRILLAEDNKVNQEVATLLLKRIGHEVVVAENGQQAVARAAECRYDLILMDMQMPEMGGVEATRAIRSGRGASRDAPIVGLTANAFASDRQACLDAGMDAFFAKPITRAKLDDALAVAGSDTVAENTSTAASDATMLINTEYRDMLFGEIGPDAGRALVQSFWGDAETIVEALHLAVSRGDRDAAETHLHTLKGAAANMGYEAITRATGNRLVAGGDVAAMEALQAALRQTRQLDAPKERPGEENNLARKLAS</sequence>
<organism evidence="21 22">
    <name type="scientific">Phreatobacter aquaticus</name>
    <dbReference type="NCBI Taxonomy" id="2570229"/>
    <lineage>
        <taxon>Bacteria</taxon>
        <taxon>Pseudomonadati</taxon>
        <taxon>Pseudomonadota</taxon>
        <taxon>Alphaproteobacteria</taxon>
        <taxon>Hyphomicrobiales</taxon>
        <taxon>Phreatobacteraceae</taxon>
        <taxon>Phreatobacter</taxon>
    </lineage>
</organism>
<dbReference type="Gene3D" id="3.40.50.2300">
    <property type="match status" value="1"/>
</dbReference>
<dbReference type="SMART" id="SM00388">
    <property type="entry name" value="HisKA"/>
    <property type="match status" value="1"/>
</dbReference>
<dbReference type="GO" id="GO:0000155">
    <property type="term" value="F:phosphorelay sensor kinase activity"/>
    <property type="evidence" value="ECO:0007669"/>
    <property type="project" value="InterPro"/>
</dbReference>
<keyword evidence="7 17" id="KW-0812">Transmembrane</keyword>
<evidence type="ECO:0000256" key="6">
    <source>
        <dbReference type="ARBA" id="ARBA00022679"/>
    </source>
</evidence>
<evidence type="ECO:0000256" key="13">
    <source>
        <dbReference type="ARBA" id="ARBA00023136"/>
    </source>
</evidence>
<evidence type="ECO:0000256" key="1">
    <source>
        <dbReference type="ARBA" id="ARBA00000085"/>
    </source>
</evidence>
<evidence type="ECO:0000256" key="11">
    <source>
        <dbReference type="ARBA" id="ARBA00022989"/>
    </source>
</evidence>
<dbReference type="InterPro" id="IPR033479">
    <property type="entry name" value="dCache_1"/>
</dbReference>
<dbReference type="PANTHER" id="PTHR45339:SF5">
    <property type="entry name" value="HISTIDINE KINASE"/>
    <property type="match status" value="1"/>
</dbReference>
<dbReference type="Pfam" id="PF02518">
    <property type="entry name" value="HATPase_c"/>
    <property type="match status" value="1"/>
</dbReference>
<evidence type="ECO:0000256" key="12">
    <source>
        <dbReference type="ARBA" id="ARBA00023012"/>
    </source>
</evidence>
<dbReference type="SUPFAM" id="SSF55874">
    <property type="entry name" value="ATPase domain of HSP90 chaperone/DNA topoisomerase II/histidine kinase"/>
    <property type="match status" value="1"/>
</dbReference>
<dbReference type="FunFam" id="3.30.565.10:FF:000010">
    <property type="entry name" value="Sensor histidine kinase RcsC"/>
    <property type="match status" value="1"/>
</dbReference>
<evidence type="ECO:0000256" key="3">
    <source>
        <dbReference type="ARBA" id="ARBA00012438"/>
    </source>
</evidence>
<dbReference type="AlphaFoldDB" id="A0A4D7QB00"/>
<proteinExistence type="predicted"/>
<dbReference type="Proteomes" id="UP000298588">
    <property type="component" value="Chromosome"/>
</dbReference>
<dbReference type="GO" id="GO:0005886">
    <property type="term" value="C:plasma membrane"/>
    <property type="evidence" value="ECO:0007669"/>
    <property type="project" value="UniProtKB-SubCell"/>
</dbReference>
<evidence type="ECO:0000256" key="16">
    <source>
        <dbReference type="SAM" id="MobiDB-lite"/>
    </source>
</evidence>
<reference evidence="21 22" key="1">
    <citation type="submission" date="2019-04" db="EMBL/GenBank/DDBJ databases">
        <title>Phreatobacter aquaticus sp. nov.</title>
        <authorList>
            <person name="Choi A."/>
            <person name="Baek K."/>
        </authorList>
    </citation>
    <scope>NUCLEOTIDE SEQUENCE [LARGE SCALE GENOMIC DNA]</scope>
    <source>
        <strain evidence="21 22">NMCR1094</strain>
    </source>
</reference>
<dbReference type="InterPro" id="IPR005467">
    <property type="entry name" value="His_kinase_dom"/>
</dbReference>
<dbReference type="CDD" id="cd00082">
    <property type="entry name" value="HisKA"/>
    <property type="match status" value="1"/>
</dbReference>
<evidence type="ECO:0000256" key="9">
    <source>
        <dbReference type="ARBA" id="ARBA00022777"/>
    </source>
</evidence>
<keyword evidence="9" id="KW-0418">Kinase</keyword>
<dbReference type="EC" id="2.7.13.3" evidence="3"/>
<keyword evidence="10" id="KW-0067">ATP-binding</keyword>
<dbReference type="SUPFAM" id="SSF47226">
    <property type="entry name" value="Histidine-containing phosphotransfer domain, HPT domain"/>
    <property type="match status" value="1"/>
</dbReference>
<comment type="catalytic activity">
    <reaction evidence="1">
        <text>ATP + protein L-histidine = ADP + protein N-phospho-L-histidine.</text>
        <dbReference type="EC" id="2.7.13.3"/>
    </reaction>
</comment>
<keyword evidence="22" id="KW-1185">Reference proteome</keyword>
<evidence type="ECO:0000256" key="4">
    <source>
        <dbReference type="ARBA" id="ARBA00022475"/>
    </source>
</evidence>
<evidence type="ECO:0000256" key="5">
    <source>
        <dbReference type="ARBA" id="ARBA00022553"/>
    </source>
</evidence>
<dbReference type="OrthoDB" id="9813151at2"/>
<dbReference type="PANTHER" id="PTHR45339">
    <property type="entry name" value="HYBRID SIGNAL TRANSDUCTION HISTIDINE KINASE J"/>
    <property type="match status" value="1"/>
</dbReference>
<dbReference type="FunFam" id="1.10.287.130:FF:000004">
    <property type="entry name" value="Ethylene receptor 1"/>
    <property type="match status" value="1"/>
</dbReference>
<dbReference type="Gene3D" id="3.30.450.20">
    <property type="entry name" value="PAS domain"/>
    <property type="match status" value="3"/>
</dbReference>
<protein>
    <recommendedName>
        <fullName evidence="3">histidine kinase</fullName>
        <ecNumber evidence="3">2.7.13.3</ecNumber>
    </recommendedName>
</protein>